<organism evidence="1">
    <name type="scientific">Oryza glumipatula</name>
    <dbReference type="NCBI Taxonomy" id="40148"/>
    <lineage>
        <taxon>Eukaryota</taxon>
        <taxon>Viridiplantae</taxon>
        <taxon>Streptophyta</taxon>
        <taxon>Embryophyta</taxon>
        <taxon>Tracheophyta</taxon>
        <taxon>Spermatophyta</taxon>
        <taxon>Magnoliopsida</taxon>
        <taxon>Liliopsida</taxon>
        <taxon>Poales</taxon>
        <taxon>Poaceae</taxon>
        <taxon>BOP clade</taxon>
        <taxon>Oryzoideae</taxon>
        <taxon>Oryzeae</taxon>
        <taxon>Oryzinae</taxon>
        <taxon>Oryza</taxon>
    </lineage>
</organism>
<keyword evidence="2" id="KW-1185">Reference proteome</keyword>
<reference evidence="1" key="2">
    <citation type="submission" date="2018-05" db="EMBL/GenBank/DDBJ databases">
        <title>OgluRS3 (Oryza glumaepatula Reference Sequence Version 3).</title>
        <authorList>
            <person name="Zhang J."/>
            <person name="Kudrna D."/>
            <person name="Lee S."/>
            <person name="Talag J."/>
            <person name="Welchert J."/>
            <person name="Wing R.A."/>
        </authorList>
    </citation>
    <scope>NUCLEOTIDE SEQUENCE [LARGE SCALE GENOMIC DNA]</scope>
</reference>
<dbReference type="EnsemblPlants" id="OGLUM07G12060.1">
    <property type="protein sequence ID" value="OGLUM07G12060.1"/>
    <property type="gene ID" value="OGLUM07G12060"/>
</dbReference>
<name>A0A0E0AJ55_9ORYZ</name>
<evidence type="ECO:0000313" key="2">
    <source>
        <dbReference type="Proteomes" id="UP000026961"/>
    </source>
</evidence>
<dbReference type="Proteomes" id="UP000026961">
    <property type="component" value="Chromosome 7"/>
</dbReference>
<dbReference type="HOGENOM" id="CLU_1743371_0_0_1"/>
<protein>
    <submittedName>
        <fullName evidence="1">Uncharacterized protein</fullName>
    </submittedName>
</protein>
<proteinExistence type="predicted"/>
<evidence type="ECO:0000313" key="1">
    <source>
        <dbReference type="EnsemblPlants" id="OGLUM07G12060.1"/>
    </source>
</evidence>
<dbReference type="AlphaFoldDB" id="A0A0E0AJ55"/>
<dbReference type="Gramene" id="OGLUM07G12060.1">
    <property type="protein sequence ID" value="OGLUM07G12060.1"/>
    <property type="gene ID" value="OGLUM07G12060"/>
</dbReference>
<accession>A0A0E0AJ55</accession>
<reference evidence="1" key="1">
    <citation type="submission" date="2015-04" db="UniProtKB">
        <authorList>
            <consortium name="EnsemblPlants"/>
        </authorList>
    </citation>
    <scope>IDENTIFICATION</scope>
</reference>
<sequence>MATVAAASCHWRQHGGWSTTMAVAGCCGNGALTAEAATQSSWRRSWALSCCLTPQGWLLGESPILAPLSPDGRWRRFSVASLLEDIVLAPPSYRTISSVFLCWSSGGRSRLAAAGPVLAFSWSCVLALSVCEGWYIFSFSWLRPSRVVIL</sequence>